<dbReference type="AlphaFoldDB" id="A0A1H8RWM8"/>
<proteinExistence type="predicted"/>
<dbReference type="Gene3D" id="3.40.50.300">
    <property type="entry name" value="P-loop containing nucleotide triphosphate hydrolases"/>
    <property type="match status" value="1"/>
</dbReference>
<dbReference type="RefSeq" id="WP_092662069.1">
    <property type="nucleotide sequence ID" value="NZ_FOCX01000017.1"/>
</dbReference>
<protein>
    <recommendedName>
        <fullName evidence="4">Terminase-like family protein</fullName>
    </recommendedName>
</protein>
<dbReference type="SUPFAM" id="SSF52540">
    <property type="entry name" value="P-loop containing nucleoside triphosphate hydrolases"/>
    <property type="match status" value="1"/>
</dbReference>
<evidence type="ECO:0000256" key="1">
    <source>
        <dbReference type="SAM" id="MobiDB-lite"/>
    </source>
</evidence>
<feature type="region of interest" description="Disordered" evidence="1">
    <location>
        <begin position="1"/>
        <end position="20"/>
    </location>
</feature>
<accession>A0A1H8RWM8</accession>
<dbReference type="OrthoDB" id="205871at2157"/>
<sequence length="541" mass="58371">MSTDSTGPAPDADDIVAVPPPSHFAERADTGDETWLEDAITAYLDLTLGPKQREICRSVVTNERTAVIGANGTGKTYITAAIVLAWQNVRYPAISFGTSGTGKKLYRTLCRPIDKLQNAANGGAGLPGEFKKQPPRIDYDDPEHYFEAATPSDAGELEGAHEGYTLSIIEEADKDDVTAETIDAMRSLVTDYDKGRMLAVGNPPTDETNAFADIVADDSPWHTVRVSSFDSHNVLVETGQREGERIDGMATVSALKADWRDYHDIPWPGVAQAQQWTDPDHPDFREDLHEDWYRRRGGIMPPDSATIARPYDAATAKAAYAKPRTVSTLGAAVPNNPPVGTGIDVAGPGSDRTVAITWYQNGDVEVQYTAQDADYPAQEEALLAEDRLGGIRNHPVAVDASGEGSGLAGYLDDRLPDVYRFGSDKKPLTDGEADDNPYGLVNYATQRAEALAALGAALPDARYVDGDLREELVAGGRTIRYGTKTLDSRGEHGAEVVTVNAKDAIADRIDRSPDFLDACSMAIWARDCTPEGISPENAVVF</sequence>
<reference evidence="3" key="1">
    <citation type="submission" date="2016-10" db="EMBL/GenBank/DDBJ databases">
        <authorList>
            <person name="Varghese N."/>
            <person name="Submissions S."/>
        </authorList>
    </citation>
    <scope>NUCLEOTIDE SEQUENCE [LARGE SCALE GENOMIC DNA]</scope>
    <source>
        <strain evidence="3">IBRC-M 10043</strain>
    </source>
</reference>
<evidence type="ECO:0000313" key="2">
    <source>
        <dbReference type="EMBL" id="SEO70762.1"/>
    </source>
</evidence>
<name>A0A1H8RWM8_9EURY</name>
<gene>
    <name evidence="2" type="ORF">SAMN05216388_101762</name>
</gene>
<keyword evidence="3" id="KW-1185">Reference proteome</keyword>
<dbReference type="EMBL" id="FOCX01000017">
    <property type="protein sequence ID" value="SEO70762.1"/>
    <property type="molecule type" value="Genomic_DNA"/>
</dbReference>
<evidence type="ECO:0008006" key="4">
    <source>
        <dbReference type="Google" id="ProtNLM"/>
    </source>
</evidence>
<evidence type="ECO:0000313" key="3">
    <source>
        <dbReference type="Proteomes" id="UP000198775"/>
    </source>
</evidence>
<dbReference type="Proteomes" id="UP000198775">
    <property type="component" value="Unassembled WGS sequence"/>
</dbReference>
<dbReference type="InterPro" id="IPR027417">
    <property type="entry name" value="P-loop_NTPase"/>
</dbReference>
<dbReference type="Gene3D" id="3.30.420.240">
    <property type="match status" value="1"/>
</dbReference>
<organism evidence="2 3">
    <name type="scientific">Halorientalis persicus</name>
    <dbReference type="NCBI Taxonomy" id="1367881"/>
    <lineage>
        <taxon>Archaea</taxon>
        <taxon>Methanobacteriati</taxon>
        <taxon>Methanobacteriota</taxon>
        <taxon>Stenosarchaea group</taxon>
        <taxon>Halobacteria</taxon>
        <taxon>Halobacteriales</taxon>
        <taxon>Haloarculaceae</taxon>
        <taxon>Halorientalis</taxon>
    </lineage>
</organism>